<dbReference type="InterPro" id="IPR002715">
    <property type="entry name" value="Nas_poly-pep-assoc_cplx_dom"/>
</dbReference>
<dbReference type="SMART" id="SM01407">
    <property type="entry name" value="NAC"/>
    <property type="match status" value="1"/>
</dbReference>
<accession>A0A1R1WXG8</accession>
<dbReference type="OrthoDB" id="8033832at2759"/>
<dbReference type="InterPro" id="IPR039370">
    <property type="entry name" value="BTF3"/>
</dbReference>
<evidence type="ECO:0000256" key="2">
    <source>
        <dbReference type="RuleBase" id="RU361272"/>
    </source>
</evidence>
<dbReference type="GO" id="GO:0005854">
    <property type="term" value="C:nascent polypeptide-associated complex"/>
    <property type="evidence" value="ECO:0007669"/>
    <property type="project" value="UniProtKB-ARBA"/>
</dbReference>
<dbReference type="InterPro" id="IPR038187">
    <property type="entry name" value="NAC_A/B_dom_sf"/>
</dbReference>
<comment type="similarity">
    <text evidence="1 2">Belongs to the NAC-beta family.</text>
</comment>
<keyword evidence="2" id="KW-0805">Transcription regulation</keyword>
<keyword evidence="4" id="KW-1185">Reference proteome</keyword>
<comment type="caution">
    <text evidence="3">The sequence shown here is derived from an EMBL/GenBank/DDBJ whole genome shotgun (WGS) entry which is preliminary data.</text>
</comment>
<proteinExistence type="inferred from homology"/>
<organism evidence="3 4">
    <name type="scientific">Smittium culicis</name>
    <dbReference type="NCBI Taxonomy" id="133412"/>
    <lineage>
        <taxon>Eukaryota</taxon>
        <taxon>Fungi</taxon>
        <taxon>Fungi incertae sedis</taxon>
        <taxon>Zoopagomycota</taxon>
        <taxon>Kickxellomycotina</taxon>
        <taxon>Harpellomycetes</taxon>
        <taxon>Harpellales</taxon>
        <taxon>Legeriomycetaceae</taxon>
        <taxon>Smittium</taxon>
    </lineage>
</organism>
<dbReference type="AlphaFoldDB" id="A0A1R1WXG8"/>
<protein>
    <recommendedName>
        <fullName evidence="2">Nascent polypeptide-associated complex subunit beta</fullName>
    </recommendedName>
</protein>
<dbReference type="PROSITE" id="PS51151">
    <property type="entry name" value="NAC_AB"/>
    <property type="match status" value="1"/>
</dbReference>
<gene>
    <name evidence="3" type="ORF">AYI69_g11576</name>
</gene>
<evidence type="ECO:0000313" key="3">
    <source>
        <dbReference type="EMBL" id="OMJ07065.1"/>
    </source>
</evidence>
<dbReference type="FunFam" id="2.20.70.30:FF:000001">
    <property type="entry name" value="Transcription factor BTF3 homolog"/>
    <property type="match status" value="1"/>
</dbReference>
<dbReference type="Pfam" id="PF01849">
    <property type="entry name" value="NAC"/>
    <property type="match status" value="1"/>
</dbReference>
<keyword evidence="2" id="KW-0804">Transcription</keyword>
<dbReference type="STRING" id="133412.A0A1R1WXG8"/>
<sequence>MNPQKLAQLQSQARIGGKGTPRRKVYKASKPASDAVAGSDDKKLAATLKKMNAQPLSGIEEVNMFRSDGKVINFSNPRVSATTGANSFIINGDGQVKEIADLFPGILSQLGPDSLAGLRRLAEEFQAKNPEAFKEGAQQEDDIPDLIETIDNLDIKKDTDEVD</sequence>
<evidence type="ECO:0000256" key="1">
    <source>
        <dbReference type="ARBA" id="ARBA00005296"/>
    </source>
</evidence>
<dbReference type="Proteomes" id="UP000187429">
    <property type="component" value="Unassembled WGS sequence"/>
</dbReference>
<reference evidence="4" key="1">
    <citation type="submission" date="2017-01" db="EMBL/GenBank/DDBJ databases">
        <authorList>
            <person name="Wang Y."/>
            <person name="White M."/>
            <person name="Kvist S."/>
            <person name="Moncalvo J.-M."/>
        </authorList>
    </citation>
    <scope>NUCLEOTIDE SEQUENCE [LARGE SCALE GENOMIC DNA]</scope>
    <source>
        <strain evidence="4">ID-206-W2</strain>
    </source>
</reference>
<evidence type="ECO:0000313" key="4">
    <source>
        <dbReference type="Proteomes" id="UP000187429"/>
    </source>
</evidence>
<comment type="subunit">
    <text evidence="2">Part of the nascent polypeptide-associated complex (NAC).</text>
</comment>
<dbReference type="EMBL" id="LSSM01007746">
    <property type="protein sequence ID" value="OMJ07065.1"/>
    <property type="molecule type" value="Genomic_DNA"/>
</dbReference>
<name>A0A1R1WXG8_9FUNG</name>
<dbReference type="PANTHER" id="PTHR10351">
    <property type="entry name" value="TRANSCRIPTION FACTOR BTF3 FAMILY MEMBER"/>
    <property type="match status" value="1"/>
</dbReference>
<dbReference type="CDD" id="cd22055">
    <property type="entry name" value="NAC_BTF3"/>
    <property type="match status" value="1"/>
</dbReference>
<dbReference type="Gene3D" id="2.20.70.30">
    <property type="entry name" value="Nascent polypeptide-associated complex domain"/>
    <property type="match status" value="1"/>
</dbReference>